<dbReference type="Proteomes" id="UP000253303">
    <property type="component" value="Unassembled WGS sequence"/>
</dbReference>
<evidence type="ECO:0000256" key="8">
    <source>
        <dbReference type="RuleBase" id="RU368020"/>
    </source>
</evidence>
<evidence type="ECO:0000256" key="2">
    <source>
        <dbReference type="ARBA" id="ARBA00022448"/>
    </source>
</evidence>
<proteinExistence type="predicted"/>
<dbReference type="Gene3D" id="3.30.70.20">
    <property type="match status" value="1"/>
</dbReference>
<dbReference type="GO" id="GO:0009055">
    <property type="term" value="F:electron transfer activity"/>
    <property type="evidence" value="ECO:0007669"/>
    <property type="project" value="UniProtKB-UniRule"/>
</dbReference>
<organism evidence="9 10">
    <name type="scientific">Spongiactinospora rosea</name>
    <dbReference type="NCBI Taxonomy" id="2248750"/>
    <lineage>
        <taxon>Bacteria</taxon>
        <taxon>Bacillati</taxon>
        <taxon>Actinomycetota</taxon>
        <taxon>Actinomycetes</taxon>
        <taxon>Streptosporangiales</taxon>
        <taxon>Streptosporangiaceae</taxon>
        <taxon>Spongiactinospora</taxon>
    </lineage>
</organism>
<evidence type="ECO:0000256" key="1">
    <source>
        <dbReference type="ARBA" id="ARBA00001927"/>
    </source>
</evidence>
<keyword evidence="3 8" id="KW-0479">Metal-binding</keyword>
<dbReference type="PRINTS" id="PR00352">
    <property type="entry name" value="3FE4SFRDOXIN"/>
</dbReference>
<dbReference type="InterPro" id="IPR051269">
    <property type="entry name" value="Fe-S_cluster_ET"/>
</dbReference>
<keyword evidence="6 8" id="KW-0411">Iron-sulfur</keyword>
<evidence type="ECO:0000256" key="7">
    <source>
        <dbReference type="ARBA" id="ARBA00023291"/>
    </source>
</evidence>
<dbReference type="GO" id="GO:0005506">
    <property type="term" value="F:iron ion binding"/>
    <property type="evidence" value="ECO:0007669"/>
    <property type="project" value="UniProtKB-UniRule"/>
</dbReference>
<dbReference type="SUPFAM" id="SSF54862">
    <property type="entry name" value="4Fe-4S ferredoxins"/>
    <property type="match status" value="1"/>
</dbReference>
<keyword evidence="2 8" id="KW-0813">Transport</keyword>
<comment type="function">
    <text evidence="8">Ferredoxins are iron-sulfur proteins that transfer electrons in a wide variety of metabolic reactions.</text>
</comment>
<dbReference type="AlphaFoldDB" id="A0A366LMT8"/>
<evidence type="ECO:0000256" key="4">
    <source>
        <dbReference type="ARBA" id="ARBA00022982"/>
    </source>
</evidence>
<comment type="caution">
    <text evidence="9">The sequence shown here is derived from an EMBL/GenBank/DDBJ whole genome shotgun (WGS) entry which is preliminary data.</text>
</comment>
<evidence type="ECO:0000256" key="3">
    <source>
        <dbReference type="ARBA" id="ARBA00022723"/>
    </source>
</evidence>
<dbReference type="PANTHER" id="PTHR36923">
    <property type="entry name" value="FERREDOXIN"/>
    <property type="match status" value="1"/>
</dbReference>
<dbReference type="GO" id="GO:0051538">
    <property type="term" value="F:3 iron, 4 sulfur cluster binding"/>
    <property type="evidence" value="ECO:0007669"/>
    <property type="project" value="UniProtKB-KW"/>
</dbReference>
<keyword evidence="7" id="KW-0003">3Fe-4S</keyword>
<dbReference type="InterPro" id="IPR001080">
    <property type="entry name" value="3Fe4S_ferredoxin"/>
</dbReference>
<keyword evidence="4 8" id="KW-0249">Electron transport</keyword>
<keyword evidence="10" id="KW-1185">Reference proteome</keyword>
<dbReference type="EMBL" id="QMEY01000024">
    <property type="protein sequence ID" value="RBQ15255.1"/>
    <property type="molecule type" value="Genomic_DNA"/>
</dbReference>
<reference evidence="9 10" key="1">
    <citation type="submission" date="2018-06" db="EMBL/GenBank/DDBJ databases">
        <title>Sphaerisporangium craniellae sp. nov., isolated from a marine sponge in the South China Sea.</title>
        <authorList>
            <person name="Li L."/>
        </authorList>
    </citation>
    <scope>NUCLEOTIDE SEQUENCE [LARGE SCALE GENOMIC DNA]</scope>
    <source>
        <strain evidence="9 10">LHW63015</strain>
    </source>
</reference>
<name>A0A366LMT8_9ACTN</name>
<dbReference type="Pfam" id="PF13370">
    <property type="entry name" value="Fer4_13"/>
    <property type="match status" value="1"/>
</dbReference>
<evidence type="ECO:0000256" key="6">
    <source>
        <dbReference type="ARBA" id="ARBA00023014"/>
    </source>
</evidence>
<sequence>MKIELDVERCIGAGMCALTASDLFDQDEDEGTVVLLAQPATPAQERAARQAADRCPSGTIRVVDDHARQESAAT</sequence>
<dbReference type="OrthoDB" id="3215002at2"/>
<dbReference type="PANTHER" id="PTHR36923:SF3">
    <property type="entry name" value="FERREDOXIN"/>
    <property type="match status" value="1"/>
</dbReference>
<evidence type="ECO:0000313" key="10">
    <source>
        <dbReference type="Proteomes" id="UP000253303"/>
    </source>
</evidence>
<evidence type="ECO:0000256" key="5">
    <source>
        <dbReference type="ARBA" id="ARBA00023004"/>
    </source>
</evidence>
<accession>A0A366LMT8</accession>
<evidence type="ECO:0000313" key="9">
    <source>
        <dbReference type="EMBL" id="RBQ15255.1"/>
    </source>
</evidence>
<gene>
    <name evidence="9" type="ORF">DP939_36020</name>
</gene>
<comment type="cofactor">
    <cofactor evidence="1">
        <name>[3Fe-4S] cluster</name>
        <dbReference type="ChEBI" id="CHEBI:21137"/>
    </cofactor>
</comment>
<protein>
    <recommendedName>
        <fullName evidence="8">Ferredoxin</fullName>
    </recommendedName>
</protein>
<dbReference type="RefSeq" id="WP_113985304.1">
    <property type="nucleotide sequence ID" value="NZ_QMEY01000024.1"/>
</dbReference>
<keyword evidence="5 8" id="KW-0408">Iron</keyword>